<keyword evidence="15" id="KW-0418">Kinase</keyword>
<feature type="domain" description="Protein kinase" evidence="25">
    <location>
        <begin position="544"/>
        <end position="846"/>
    </location>
</feature>
<proteinExistence type="inferred from homology"/>
<dbReference type="InterPro" id="IPR013210">
    <property type="entry name" value="LRR_N_plant-typ"/>
</dbReference>
<evidence type="ECO:0000256" key="12">
    <source>
        <dbReference type="ARBA" id="ARBA00022729"/>
    </source>
</evidence>
<keyword evidence="7" id="KW-0723">Serine/threonine-protein kinase</keyword>
<evidence type="ECO:0000256" key="21">
    <source>
        <dbReference type="ARBA" id="ARBA00038043"/>
    </source>
</evidence>
<evidence type="ECO:0000256" key="19">
    <source>
        <dbReference type="ARBA" id="ARBA00023170"/>
    </source>
</evidence>
<evidence type="ECO:0000256" key="7">
    <source>
        <dbReference type="ARBA" id="ARBA00022527"/>
    </source>
</evidence>
<evidence type="ECO:0000256" key="4">
    <source>
        <dbReference type="ARBA" id="ARBA00012513"/>
    </source>
</evidence>
<dbReference type="InterPro" id="IPR032675">
    <property type="entry name" value="LRR_dom_sf"/>
</dbReference>
<evidence type="ECO:0000256" key="22">
    <source>
        <dbReference type="ARBA" id="ARBA00047899"/>
    </source>
</evidence>
<sequence length="896" mass="97476">MSPSAVSGSHHHCNHSLLADKVALLAFKKTIVFDPKYMLASWSEDGDVCSFTGVRCDKHRHSVVKLNLSRGAITATICTDPFPEFLSILPNLIVLSLSGNHLTGTLPPSFFSNCTSLANIDLSQNLLTGQIPEEIGNCPGIWNLNLYNNQFTGELPASLANISELYNIDVEYNNLTGELPGNIIGKLYSVVSLHLSYNNMFSHDHNTNLEPFFTALANCTELEELEMAGMNLGGRLPSSIGRLSVNLDTMLLQENRISGIIPSEIAHLSNLTVLNLTSNSLNGTIPAEINQMSSLEQLFLSHNLLTGAIPAALGQLPRLGLLDLSNNQLSGEIPASLGNLVRLSFMFLNNNLLSGTIPPTLEQCTDLSKLDLSHNKLTGSIPTEISGIREIRRFLNLSHNHLDGPLPIELSKLENVEEIDVSSNNLSGSVFFQISSCIAVKLINFSHNSIEGHLPDSIGDLRNLESFDVSGNHLSGGIPTSLNRIQSLSFLNLSFNNFAGVIPSGGVFNTVTEKSFSGNPHLCGTVYGMPKCSHKRNWFHSQGFEEQRLIGTGGYGRVYKGILQDGTAIAVKVLQLQSGNSTKSFNRECQVLKRIRHKNLIRIITACSLPDFKALVLPYMANGSLDSRLYPHSETGLGSGSSDLTLLQTVSICSDIAEGMAYLHHHSPVKVIHCDLKPSNVLLNDDMTTLVSDFGITRLVMTVGGGNGGVFENMGSSTTNLLCGSIGYIAPEYGFGSNTSTKGDVYSFGVLVLEILTRKRPTDEMFAGGLNLHKWVKTHYHGRVERVVDSSLMRASRDQSPEVKRMWEVAITELAELGILCTQESPTTRPTMLDAADDLDRLKRYLGGDTTATFASSLGISSSILSVMTNTLPIFSTCTVTPSGSEYYFNPFKIFD</sequence>
<dbReference type="InterPro" id="IPR001611">
    <property type="entry name" value="Leu-rich_rpt"/>
</dbReference>
<dbReference type="PANTHER" id="PTHR48007:SF76">
    <property type="entry name" value="OS03G0145102 PROTEIN"/>
    <property type="match status" value="1"/>
</dbReference>
<evidence type="ECO:0000256" key="8">
    <source>
        <dbReference type="ARBA" id="ARBA00022553"/>
    </source>
</evidence>
<dbReference type="SUPFAM" id="SSF56112">
    <property type="entry name" value="Protein kinase-like (PK-like)"/>
    <property type="match status" value="1"/>
</dbReference>
<comment type="similarity">
    <text evidence="21">Belongs to the polygalacturonase-inhibiting protein family.</text>
</comment>
<protein>
    <recommendedName>
        <fullName evidence="4">non-specific serine/threonine protein kinase</fullName>
        <ecNumber evidence="4">2.7.11.1</ecNumber>
    </recommendedName>
</protein>
<dbReference type="Pfam" id="PF00069">
    <property type="entry name" value="Pkinase"/>
    <property type="match status" value="1"/>
</dbReference>
<evidence type="ECO:0000256" key="20">
    <source>
        <dbReference type="ARBA" id="ARBA00023180"/>
    </source>
</evidence>
<dbReference type="GO" id="GO:0009791">
    <property type="term" value="P:post-embryonic development"/>
    <property type="evidence" value="ECO:0007669"/>
    <property type="project" value="UniProtKB-ARBA"/>
</dbReference>
<keyword evidence="10" id="KW-0808">Transferase</keyword>
<dbReference type="EMBL" id="CAADRP010000001">
    <property type="protein sequence ID" value="VFU19940.1"/>
    <property type="molecule type" value="Genomic_DNA"/>
</dbReference>
<dbReference type="Pfam" id="PF08263">
    <property type="entry name" value="LRRNT_2"/>
    <property type="match status" value="1"/>
</dbReference>
<comment type="subcellular location">
    <subcellularLocation>
        <location evidence="1">Cell membrane</location>
        <topology evidence="1">Single-pass membrane protein</topology>
    </subcellularLocation>
    <subcellularLocation>
        <location evidence="2">Secreted</location>
        <location evidence="2">Cell wall</location>
    </subcellularLocation>
</comment>
<evidence type="ECO:0000256" key="1">
    <source>
        <dbReference type="ARBA" id="ARBA00004162"/>
    </source>
</evidence>
<evidence type="ECO:0000256" key="6">
    <source>
        <dbReference type="ARBA" id="ARBA00022512"/>
    </source>
</evidence>
<dbReference type="Gene3D" id="1.10.510.10">
    <property type="entry name" value="Transferase(Phosphotransferase) domain 1"/>
    <property type="match status" value="1"/>
</dbReference>
<dbReference type="SUPFAM" id="SSF52058">
    <property type="entry name" value="L domain-like"/>
    <property type="match status" value="2"/>
</dbReference>
<dbReference type="InterPro" id="IPR046959">
    <property type="entry name" value="PRK1-6/SRF4-like"/>
</dbReference>
<dbReference type="Pfam" id="PF00560">
    <property type="entry name" value="LRR_1"/>
    <property type="match status" value="4"/>
</dbReference>
<keyword evidence="19" id="KW-0675">Receptor</keyword>
<dbReference type="Gene3D" id="3.80.10.10">
    <property type="entry name" value="Ribonuclease Inhibitor"/>
    <property type="match status" value="2"/>
</dbReference>
<evidence type="ECO:0000256" key="15">
    <source>
        <dbReference type="ARBA" id="ARBA00022777"/>
    </source>
</evidence>
<dbReference type="SMART" id="SM00369">
    <property type="entry name" value="LRR_TYP"/>
    <property type="match status" value="6"/>
</dbReference>
<evidence type="ECO:0000256" key="18">
    <source>
        <dbReference type="ARBA" id="ARBA00023136"/>
    </source>
</evidence>
<evidence type="ECO:0000256" key="23">
    <source>
        <dbReference type="ARBA" id="ARBA00048679"/>
    </source>
</evidence>
<keyword evidence="13" id="KW-0677">Repeat</keyword>
<evidence type="ECO:0000259" key="25">
    <source>
        <dbReference type="PROSITE" id="PS50011"/>
    </source>
</evidence>
<comment type="similarity">
    <text evidence="3">Belongs to the protein kinase superfamily. Ser/Thr protein kinase family.</text>
</comment>
<dbReference type="EC" id="2.7.11.1" evidence="4"/>
<evidence type="ECO:0000256" key="14">
    <source>
        <dbReference type="ARBA" id="ARBA00022741"/>
    </source>
</evidence>
<dbReference type="InterPro" id="IPR011009">
    <property type="entry name" value="Kinase-like_dom_sf"/>
</dbReference>
<organism evidence="26">
    <name type="scientific">Salix viminalis</name>
    <name type="common">Common osier</name>
    <name type="synonym">Basket willow</name>
    <dbReference type="NCBI Taxonomy" id="40686"/>
    <lineage>
        <taxon>Eukaryota</taxon>
        <taxon>Viridiplantae</taxon>
        <taxon>Streptophyta</taxon>
        <taxon>Embryophyta</taxon>
        <taxon>Tracheophyta</taxon>
        <taxon>Spermatophyta</taxon>
        <taxon>Magnoliopsida</taxon>
        <taxon>eudicotyledons</taxon>
        <taxon>Gunneridae</taxon>
        <taxon>Pentapetalae</taxon>
        <taxon>rosids</taxon>
        <taxon>fabids</taxon>
        <taxon>Malpighiales</taxon>
        <taxon>Salicaceae</taxon>
        <taxon>Saliceae</taxon>
        <taxon>Salix</taxon>
    </lineage>
</organism>
<dbReference type="PROSITE" id="PS00107">
    <property type="entry name" value="PROTEIN_KINASE_ATP"/>
    <property type="match status" value="1"/>
</dbReference>
<dbReference type="InterPro" id="IPR017441">
    <property type="entry name" value="Protein_kinase_ATP_BS"/>
</dbReference>
<keyword evidence="12" id="KW-0732">Signal</keyword>
<evidence type="ECO:0000256" key="3">
    <source>
        <dbReference type="ARBA" id="ARBA00008684"/>
    </source>
</evidence>
<dbReference type="PROSITE" id="PS00108">
    <property type="entry name" value="PROTEIN_KINASE_ST"/>
    <property type="match status" value="1"/>
</dbReference>
<evidence type="ECO:0000256" key="9">
    <source>
        <dbReference type="ARBA" id="ARBA00022614"/>
    </source>
</evidence>
<dbReference type="GO" id="GO:0005524">
    <property type="term" value="F:ATP binding"/>
    <property type="evidence" value="ECO:0007669"/>
    <property type="project" value="UniProtKB-UniRule"/>
</dbReference>
<dbReference type="InterPro" id="IPR008271">
    <property type="entry name" value="Ser/Thr_kinase_AS"/>
</dbReference>
<keyword evidence="20" id="KW-0325">Glycoprotein</keyword>
<dbReference type="CDD" id="cd14066">
    <property type="entry name" value="STKc_IRAK"/>
    <property type="match status" value="1"/>
</dbReference>
<keyword evidence="14 24" id="KW-0547">Nucleotide-binding</keyword>
<keyword evidence="16 24" id="KW-0067">ATP-binding</keyword>
<dbReference type="FunFam" id="3.80.10.10:FF:000400">
    <property type="entry name" value="Nuclear pore complex protein NUP107"/>
    <property type="match status" value="1"/>
</dbReference>
<keyword evidence="8" id="KW-0597">Phosphoprotein</keyword>
<feature type="binding site" evidence="24">
    <location>
        <position position="572"/>
    </location>
    <ligand>
        <name>ATP</name>
        <dbReference type="ChEBI" id="CHEBI:30616"/>
    </ligand>
</feature>
<dbReference type="Pfam" id="PF13855">
    <property type="entry name" value="LRR_8"/>
    <property type="match status" value="2"/>
</dbReference>
<name>A0A6N2K9H6_SALVM</name>
<evidence type="ECO:0000256" key="16">
    <source>
        <dbReference type="ARBA" id="ARBA00022840"/>
    </source>
</evidence>
<keyword evidence="11" id="KW-0812">Transmembrane</keyword>
<dbReference type="Gene3D" id="3.30.200.20">
    <property type="entry name" value="Phosphorylase Kinase, domain 1"/>
    <property type="match status" value="1"/>
</dbReference>
<gene>
    <name evidence="26" type="ORF">SVIM_LOCUS1627</name>
</gene>
<evidence type="ECO:0000256" key="17">
    <source>
        <dbReference type="ARBA" id="ARBA00022989"/>
    </source>
</evidence>
<dbReference type="PROSITE" id="PS50011">
    <property type="entry name" value="PROTEIN_KINASE_DOM"/>
    <property type="match status" value="1"/>
</dbReference>
<accession>A0A6N2K9H6</accession>
<evidence type="ECO:0000256" key="10">
    <source>
        <dbReference type="ARBA" id="ARBA00022679"/>
    </source>
</evidence>
<dbReference type="PANTHER" id="PTHR48007">
    <property type="entry name" value="LEUCINE-RICH REPEAT RECEPTOR-LIKE PROTEIN KINASE PXC1"/>
    <property type="match status" value="1"/>
</dbReference>
<dbReference type="FunFam" id="3.80.10.10:FF:000233">
    <property type="entry name" value="Leucine-rich repeat receptor-like protein kinase TDR"/>
    <property type="match status" value="1"/>
</dbReference>
<evidence type="ECO:0000256" key="24">
    <source>
        <dbReference type="PROSITE-ProRule" id="PRU10141"/>
    </source>
</evidence>
<dbReference type="GO" id="GO:0004674">
    <property type="term" value="F:protein serine/threonine kinase activity"/>
    <property type="evidence" value="ECO:0007669"/>
    <property type="project" value="UniProtKB-KW"/>
</dbReference>
<reference evidence="26" key="1">
    <citation type="submission" date="2019-03" db="EMBL/GenBank/DDBJ databases">
        <authorList>
            <person name="Mank J."/>
            <person name="Almeida P."/>
        </authorList>
    </citation>
    <scope>NUCLEOTIDE SEQUENCE</scope>
    <source>
        <strain evidence="26">78183</strain>
    </source>
</reference>
<keyword evidence="5" id="KW-1003">Cell membrane</keyword>
<comment type="catalytic activity">
    <reaction evidence="23">
        <text>L-seryl-[protein] + ATP = O-phospho-L-seryl-[protein] + ADP + H(+)</text>
        <dbReference type="Rhea" id="RHEA:17989"/>
        <dbReference type="Rhea" id="RHEA-COMP:9863"/>
        <dbReference type="Rhea" id="RHEA-COMP:11604"/>
        <dbReference type="ChEBI" id="CHEBI:15378"/>
        <dbReference type="ChEBI" id="CHEBI:29999"/>
        <dbReference type="ChEBI" id="CHEBI:30616"/>
        <dbReference type="ChEBI" id="CHEBI:83421"/>
        <dbReference type="ChEBI" id="CHEBI:456216"/>
        <dbReference type="EC" id="2.7.11.1"/>
    </reaction>
</comment>
<evidence type="ECO:0000256" key="13">
    <source>
        <dbReference type="ARBA" id="ARBA00022737"/>
    </source>
</evidence>
<evidence type="ECO:0000256" key="2">
    <source>
        <dbReference type="ARBA" id="ARBA00004191"/>
    </source>
</evidence>
<keyword evidence="18" id="KW-0472">Membrane</keyword>
<keyword evidence="17" id="KW-1133">Transmembrane helix</keyword>
<keyword evidence="9" id="KW-0433">Leucine-rich repeat</keyword>
<comment type="catalytic activity">
    <reaction evidence="22">
        <text>L-threonyl-[protein] + ATP = O-phospho-L-threonyl-[protein] + ADP + H(+)</text>
        <dbReference type="Rhea" id="RHEA:46608"/>
        <dbReference type="Rhea" id="RHEA-COMP:11060"/>
        <dbReference type="Rhea" id="RHEA-COMP:11605"/>
        <dbReference type="ChEBI" id="CHEBI:15378"/>
        <dbReference type="ChEBI" id="CHEBI:30013"/>
        <dbReference type="ChEBI" id="CHEBI:30616"/>
        <dbReference type="ChEBI" id="CHEBI:61977"/>
        <dbReference type="ChEBI" id="CHEBI:456216"/>
        <dbReference type="EC" id="2.7.11.1"/>
    </reaction>
</comment>
<keyword evidence="6" id="KW-0134">Cell wall</keyword>
<keyword evidence="6" id="KW-0964">Secreted</keyword>
<evidence type="ECO:0000256" key="11">
    <source>
        <dbReference type="ARBA" id="ARBA00022692"/>
    </source>
</evidence>
<dbReference type="GO" id="GO:0005886">
    <property type="term" value="C:plasma membrane"/>
    <property type="evidence" value="ECO:0007669"/>
    <property type="project" value="UniProtKB-SubCell"/>
</dbReference>
<evidence type="ECO:0000256" key="5">
    <source>
        <dbReference type="ARBA" id="ARBA00022475"/>
    </source>
</evidence>
<dbReference type="AlphaFoldDB" id="A0A6N2K9H6"/>
<dbReference type="SMART" id="SM00220">
    <property type="entry name" value="S_TKc"/>
    <property type="match status" value="1"/>
</dbReference>
<dbReference type="FunFam" id="1.10.510.10:FF:000358">
    <property type="entry name" value="Putative leucine-rich repeat receptor-like serine/threonine-protein kinase"/>
    <property type="match status" value="1"/>
</dbReference>
<dbReference type="InterPro" id="IPR000719">
    <property type="entry name" value="Prot_kinase_dom"/>
</dbReference>
<evidence type="ECO:0000313" key="26">
    <source>
        <dbReference type="EMBL" id="VFU19940.1"/>
    </source>
</evidence>
<dbReference type="InterPro" id="IPR003591">
    <property type="entry name" value="Leu-rich_rpt_typical-subtyp"/>
</dbReference>